<dbReference type="Proteomes" id="UP000254879">
    <property type="component" value="Unassembled WGS sequence"/>
</dbReference>
<keyword evidence="1" id="KW-0472">Membrane</keyword>
<dbReference type="EMBL" id="UGPG01000001">
    <property type="protein sequence ID" value="STY43607.1"/>
    <property type="molecule type" value="Genomic_DNA"/>
</dbReference>
<keyword evidence="1" id="KW-0812">Transmembrane</keyword>
<dbReference type="InterPro" id="IPR051203">
    <property type="entry name" value="Polysaccharide_Synthase-Rel"/>
</dbReference>
<gene>
    <name evidence="2" type="ORF">NCTC10815_00906</name>
</gene>
<proteinExistence type="predicted"/>
<feature type="transmembrane region" description="Helical" evidence="1">
    <location>
        <begin position="44"/>
        <end position="65"/>
    </location>
</feature>
<keyword evidence="1" id="KW-1133">Transmembrane helix</keyword>
<keyword evidence="2" id="KW-0808">Transferase</keyword>
<protein>
    <submittedName>
        <fullName evidence="2">Exopolysaccharide biosynthesis polyprenyl glycosylphosphotransferase</fullName>
    </submittedName>
</protein>
<organism evidence="2 3">
    <name type="scientific">Listeria grayi</name>
    <name type="common">Listeria murrayi</name>
    <dbReference type="NCBI Taxonomy" id="1641"/>
    <lineage>
        <taxon>Bacteria</taxon>
        <taxon>Bacillati</taxon>
        <taxon>Bacillota</taxon>
        <taxon>Bacilli</taxon>
        <taxon>Bacillales</taxon>
        <taxon>Listeriaceae</taxon>
        <taxon>Listeria</taxon>
    </lineage>
</organism>
<feature type="transmembrane region" description="Helical" evidence="1">
    <location>
        <begin position="77"/>
        <end position="98"/>
    </location>
</feature>
<dbReference type="PANTHER" id="PTHR43318">
    <property type="entry name" value="UDP-N-ACETYLGLUCOSAMINE 4,6-DEHYDRATASE"/>
    <property type="match status" value="1"/>
</dbReference>
<sequence>MPNLSVKWRLITLLVIDSIIVTFSVFLGYYILEPFFKDYSMSLLILSSVILLISHHAFAELFNLYHRAWEYASVSELMLIVKSVTGSVLTTVVLISLITREQAFLRLYFITWMMHLLLIGGSRVSWRMYRRTFTDDKIKRNRR</sequence>
<evidence type="ECO:0000256" key="1">
    <source>
        <dbReference type="SAM" id="Phobius"/>
    </source>
</evidence>
<dbReference type="PANTHER" id="PTHR43318:SF1">
    <property type="entry name" value="POLYSACCHARIDE BIOSYNTHESIS PROTEIN EPSC-RELATED"/>
    <property type="match status" value="1"/>
</dbReference>
<feature type="transmembrane region" description="Helical" evidence="1">
    <location>
        <begin position="104"/>
        <end position="121"/>
    </location>
</feature>
<reference evidence="2 3" key="1">
    <citation type="submission" date="2018-06" db="EMBL/GenBank/DDBJ databases">
        <authorList>
            <consortium name="Pathogen Informatics"/>
            <person name="Doyle S."/>
        </authorList>
    </citation>
    <scope>NUCLEOTIDE SEQUENCE [LARGE SCALE GENOMIC DNA]</scope>
    <source>
        <strain evidence="3">NCTC 10815</strain>
    </source>
</reference>
<name>A0A378MB65_LISGR</name>
<dbReference type="AlphaFoldDB" id="A0A378MB65"/>
<feature type="transmembrane region" description="Helical" evidence="1">
    <location>
        <begin position="12"/>
        <end position="32"/>
    </location>
</feature>
<evidence type="ECO:0000313" key="2">
    <source>
        <dbReference type="EMBL" id="STY43607.1"/>
    </source>
</evidence>
<dbReference type="GO" id="GO:0016740">
    <property type="term" value="F:transferase activity"/>
    <property type="evidence" value="ECO:0007669"/>
    <property type="project" value="UniProtKB-KW"/>
</dbReference>
<accession>A0A378MB65</accession>
<evidence type="ECO:0000313" key="3">
    <source>
        <dbReference type="Proteomes" id="UP000254879"/>
    </source>
</evidence>